<name>A0A8X6LAF4_TRICU</name>
<proteinExistence type="predicted"/>
<dbReference type="InterPro" id="IPR002347">
    <property type="entry name" value="SDR_fam"/>
</dbReference>
<comment type="caution">
    <text evidence="2">The sequence shown here is derived from an EMBL/GenBank/DDBJ whole genome shotgun (WGS) entry which is preliminary data.</text>
</comment>
<sequence>MTPALSGVFDVFNISAFFPSDTHKRSTHSRFTHCSLVRKNSLCPPDLENLFSFILPWSWNFCYSNIIDIFVGLLFATLFFPVTKKLFLNKKIKPDDKAVLITGCDHGFGHLLAKKLDCEGFYVYASCLYPSGPGATELKQKSSNRLKILGMDVTSDESVLKAVKFVEEDLKSISESFCYNNQH</sequence>
<accession>A0A8X6LAF4</accession>
<organism evidence="2 3">
    <name type="scientific">Trichonephila clavata</name>
    <name type="common">Joro spider</name>
    <name type="synonym">Nephila clavata</name>
    <dbReference type="NCBI Taxonomy" id="2740835"/>
    <lineage>
        <taxon>Eukaryota</taxon>
        <taxon>Metazoa</taxon>
        <taxon>Ecdysozoa</taxon>
        <taxon>Arthropoda</taxon>
        <taxon>Chelicerata</taxon>
        <taxon>Arachnida</taxon>
        <taxon>Araneae</taxon>
        <taxon>Araneomorphae</taxon>
        <taxon>Entelegynae</taxon>
        <taxon>Araneoidea</taxon>
        <taxon>Nephilidae</taxon>
        <taxon>Trichonephila</taxon>
    </lineage>
</organism>
<dbReference type="EMBL" id="BMAO01025220">
    <property type="protein sequence ID" value="GFR01252.1"/>
    <property type="molecule type" value="Genomic_DNA"/>
</dbReference>
<dbReference type="GO" id="GO:0016491">
    <property type="term" value="F:oxidoreductase activity"/>
    <property type="evidence" value="ECO:0007669"/>
    <property type="project" value="TreeGrafter"/>
</dbReference>
<dbReference type="InterPro" id="IPR036291">
    <property type="entry name" value="NAD(P)-bd_dom_sf"/>
</dbReference>
<evidence type="ECO:0000313" key="3">
    <source>
        <dbReference type="Proteomes" id="UP000887116"/>
    </source>
</evidence>
<reference evidence="2" key="1">
    <citation type="submission" date="2020-07" db="EMBL/GenBank/DDBJ databases">
        <title>Multicomponent nature underlies the extraordinary mechanical properties of spider dragline silk.</title>
        <authorList>
            <person name="Kono N."/>
            <person name="Nakamura H."/>
            <person name="Mori M."/>
            <person name="Yoshida Y."/>
            <person name="Ohtoshi R."/>
            <person name="Malay A.D."/>
            <person name="Moran D.A.P."/>
            <person name="Tomita M."/>
            <person name="Numata K."/>
            <person name="Arakawa K."/>
        </authorList>
    </citation>
    <scope>NUCLEOTIDE SEQUENCE</scope>
</reference>
<keyword evidence="3" id="KW-1185">Reference proteome</keyword>
<keyword evidence="1" id="KW-0472">Membrane</keyword>
<keyword evidence="1" id="KW-0812">Transmembrane</keyword>
<dbReference type="GO" id="GO:0008202">
    <property type="term" value="P:steroid metabolic process"/>
    <property type="evidence" value="ECO:0007669"/>
    <property type="project" value="TreeGrafter"/>
</dbReference>
<feature type="transmembrane region" description="Helical" evidence="1">
    <location>
        <begin position="57"/>
        <end position="82"/>
    </location>
</feature>
<dbReference type="PANTHER" id="PTHR43313">
    <property type="entry name" value="SHORT-CHAIN DEHYDROGENASE/REDUCTASE FAMILY 9C"/>
    <property type="match status" value="1"/>
</dbReference>
<protein>
    <submittedName>
        <fullName evidence="2">Corticosteroid 11-beta-dehydrogenase isozyme 2</fullName>
    </submittedName>
</protein>
<evidence type="ECO:0000256" key="1">
    <source>
        <dbReference type="SAM" id="Phobius"/>
    </source>
</evidence>
<evidence type="ECO:0000313" key="2">
    <source>
        <dbReference type="EMBL" id="GFR01252.1"/>
    </source>
</evidence>
<dbReference type="SUPFAM" id="SSF51735">
    <property type="entry name" value="NAD(P)-binding Rossmann-fold domains"/>
    <property type="match status" value="1"/>
</dbReference>
<dbReference type="Proteomes" id="UP000887116">
    <property type="component" value="Unassembled WGS sequence"/>
</dbReference>
<gene>
    <name evidence="2" type="primary">HSD11B2_0</name>
    <name evidence="2" type="ORF">TNCT_306791</name>
</gene>
<dbReference type="Gene3D" id="3.40.50.720">
    <property type="entry name" value="NAD(P)-binding Rossmann-like Domain"/>
    <property type="match status" value="1"/>
</dbReference>
<dbReference type="Pfam" id="PF00106">
    <property type="entry name" value="adh_short"/>
    <property type="match status" value="1"/>
</dbReference>
<dbReference type="PANTHER" id="PTHR43313:SF36">
    <property type="entry name" value="D-BETA-HYDROXYBUTYRATE DEHYDROGENASE, MITOCHONDRIAL"/>
    <property type="match status" value="1"/>
</dbReference>
<keyword evidence="1" id="KW-1133">Transmembrane helix</keyword>
<dbReference type="OrthoDB" id="6427557at2759"/>
<dbReference type="AlphaFoldDB" id="A0A8X6LAF4"/>